<dbReference type="Gene3D" id="3.40.50.12100">
    <property type="entry name" value="Stimulator of interferon genes protein"/>
    <property type="match status" value="1"/>
</dbReference>
<dbReference type="GO" id="GO:0002218">
    <property type="term" value="P:activation of innate immune response"/>
    <property type="evidence" value="ECO:0007669"/>
    <property type="project" value="InterPro"/>
</dbReference>
<dbReference type="AlphaFoldDB" id="A0A8S4Q2J9"/>
<accession>A0A8S4Q2J9</accession>
<comment type="caution">
    <text evidence="2">The sequence shown here is derived from an EMBL/GenBank/DDBJ whole genome shotgun (WGS) entry which is preliminary data.</text>
</comment>
<dbReference type="GO" id="GO:0045087">
    <property type="term" value="P:innate immune response"/>
    <property type="evidence" value="ECO:0007669"/>
    <property type="project" value="TreeGrafter"/>
</dbReference>
<gene>
    <name evidence="2" type="ORF">OFUS_LOCUS24315</name>
</gene>
<protein>
    <recommendedName>
        <fullName evidence="1">STING ligand-binding domain-containing protein</fullName>
    </recommendedName>
</protein>
<dbReference type="InterPro" id="IPR029158">
    <property type="entry name" value="STING"/>
</dbReference>
<proteinExistence type="predicted"/>
<reference evidence="2" key="1">
    <citation type="submission" date="2022-03" db="EMBL/GenBank/DDBJ databases">
        <authorList>
            <person name="Martin C."/>
        </authorList>
    </citation>
    <scope>NUCLEOTIDE SEQUENCE</scope>
</reference>
<dbReference type="GO" id="GO:0035438">
    <property type="term" value="F:cyclic-di-GMP binding"/>
    <property type="evidence" value="ECO:0007669"/>
    <property type="project" value="TreeGrafter"/>
</dbReference>
<dbReference type="GO" id="GO:0000045">
    <property type="term" value="P:autophagosome assembly"/>
    <property type="evidence" value="ECO:0007669"/>
    <property type="project" value="TreeGrafter"/>
</dbReference>
<evidence type="ECO:0000313" key="2">
    <source>
        <dbReference type="EMBL" id="CAH1800430.1"/>
    </source>
</evidence>
<evidence type="ECO:0000259" key="1">
    <source>
        <dbReference type="Pfam" id="PF15009"/>
    </source>
</evidence>
<dbReference type="Pfam" id="PF15009">
    <property type="entry name" value="STING_LBD"/>
    <property type="match status" value="1"/>
</dbReference>
<dbReference type="EMBL" id="CAIIXF020000012">
    <property type="protein sequence ID" value="CAH1800430.1"/>
    <property type="molecule type" value="Genomic_DNA"/>
</dbReference>
<feature type="non-terminal residue" evidence="2">
    <location>
        <position position="1"/>
    </location>
</feature>
<dbReference type="GO" id="GO:0032481">
    <property type="term" value="P:positive regulation of type I interferon production"/>
    <property type="evidence" value="ECO:0007669"/>
    <property type="project" value="InterPro"/>
</dbReference>
<dbReference type="GO" id="GO:0016239">
    <property type="term" value="P:positive regulation of macroautophagy"/>
    <property type="evidence" value="ECO:0007669"/>
    <property type="project" value="TreeGrafter"/>
</dbReference>
<keyword evidence="3" id="KW-1185">Reference proteome</keyword>
<dbReference type="GO" id="GO:0061507">
    <property type="term" value="F:2',3'-cyclic GMP-AMP binding"/>
    <property type="evidence" value="ECO:0007669"/>
    <property type="project" value="TreeGrafter"/>
</dbReference>
<dbReference type="InterPro" id="IPR055432">
    <property type="entry name" value="STING_LBD"/>
</dbReference>
<dbReference type="InterPro" id="IPR038623">
    <property type="entry name" value="STING_C_sf"/>
</dbReference>
<dbReference type="Proteomes" id="UP000749559">
    <property type="component" value="Unassembled WGS sequence"/>
</dbReference>
<dbReference type="GO" id="GO:0005789">
    <property type="term" value="C:endoplasmic reticulum membrane"/>
    <property type="evidence" value="ECO:0007669"/>
    <property type="project" value="TreeGrafter"/>
</dbReference>
<sequence>SLIFVCTQESTLILLQQDLVFDIIAQATYIEYCSVCCKNRPAENRRYIAFDGTLINGSICHSNRIRSNRMEGAGEVNVGGDIHGDNVQVGNRNVQIIIQGVKNHIGDVHAANYFYAHLEIIITHGLLNKIENYIEDKHLQERGIRMAKKLYIFVPKYGKCPRLISTVDPNMKKKDCIEFEADYAGAPRPYKNTVWEFEKNDQSYQVVAEYGTILNALTRMPTLEIEEIEKITRKFRSALQIFINNLGEAGQFVELVDINNPSEMRSESDILKEKI</sequence>
<feature type="domain" description="STING ligand-binding" evidence="1">
    <location>
        <begin position="108"/>
        <end position="270"/>
    </location>
</feature>
<dbReference type="GO" id="GO:0061709">
    <property type="term" value="P:reticulophagy"/>
    <property type="evidence" value="ECO:0007669"/>
    <property type="project" value="TreeGrafter"/>
</dbReference>
<feature type="non-terminal residue" evidence="2">
    <location>
        <position position="275"/>
    </location>
</feature>
<organism evidence="2 3">
    <name type="scientific">Owenia fusiformis</name>
    <name type="common">Polychaete worm</name>
    <dbReference type="NCBI Taxonomy" id="6347"/>
    <lineage>
        <taxon>Eukaryota</taxon>
        <taxon>Metazoa</taxon>
        <taxon>Spiralia</taxon>
        <taxon>Lophotrochozoa</taxon>
        <taxon>Annelida</taxon>
        <taxon>Polychaeta</taxon>
        <taxon>Sedentaria</taxon>
        <taxon>Canalipalpata</taxon>
        <taxon>Sabellida</taxon>
        <taxon>Oweniida</taxon>
        <taxon>Oweniidae</taxon>
        <taxon>Owenia</taxon>
    </lineage>
</organism>
<dbReference type="PANTHER" id="PTHR34339">
    <property type="entry name" value="STIMULATOR OF INTERFERON GENES PROTEIN"/>
    <property type="match status" value="1"/>
</dbReference>
<dbReference type="GO" id="GO:0005776">
    <property type="term" value="C:autophagosome"/>
    <property type="evidence" value="ECO:0007669"/>
    <property type="project" value="TreeGrafter"/>
</dbReference>
<evidence type="ECO:0000313" key="3">
    <source>
        <dbReference type="Proteomes" id="UP000749559"/>
    </source>
</evidence>
<dbReference type="PANTHER" id="PTHR34339:SF1">
    <property type="entry name" value="STIMULATOR OF INTERFERON GENES PROTEIN"/>
    <property type="match status" value="1"/>
</dbReference>
<name>A0A8S4Q2J9_OWEFU</name>